<dbReference type="PANTHER" id="PTHR14735">
    <property type="entry name" value="COILED-COIL DOMAIN-CONTAINING PROTEIN 134"/>
    <property type="match status" value="1"/>
</dbReference>
<evidence type="ECO:0000313" key="3">
    <source>
        <dbReference type="EMBL" id="CAF0808039.1"/>
    </source>
</evidence>
<dbReference type="EMBL" id="CAJNOC010000832">
    <property type="protein sequence ID" value="CAF0808039.1"/>
    <property type="molecule type" value="Genomic_DNA"/>
</dbReference>
<evidence type="ECO:0000313" key="4">
    <source>
        <dbReference type="Proteomes" id="UP000663879"/>
    </source>
</evidence>
<sequence length="228" mass="25907">MTNISFFITLIGFVFLMSCVGIKCEEQEQLDLQNEKPKNAEEFKNLYVKMLINKRKTQQDAVKRILELGDKKKEKEMLKLVLNKLFDTLKNSLETLAKKSDGKSESLKLDQSTISDVSSVIENTAFAADLSLHFPKYFHKVYDKNKNWQFTLEAAIGVTLQTGLIDEQTGKAINLMSQELNIIDKEADFANPYSQKKVVEDSQPEPQIKKKKEKKKRGPGLSGGKVDL</sequence>
<evidence type="ECO:0000256" key="2">
    <source>
        <dbReference type="SAM" id="SignalP"/>
    </source>
</evidence>
<keyword evidence="4" id="KW-1185">Reference proteome</keyword>
<accession>A0A813TGR1</accession>
<dbReference type="AlphaFoldDB" id="A0A813TGR1"/>
<dbReference type="PANTHER" id="PTHR14735:SF1">
    <property type="entry name" value="COILED-COIL DOMAIN-CONTAINING PROTEIN 134"/>
    <property type="match status" value="1"/>
</dbReference>
<reference evidence="3" key="1">
    <citation type="submission" date="2021-02" db="EMBL/GenBank/DDBJ databases">
        <authorList>
            <person name="Nowell W R."/>
        </authorList>
    </citation>
    <scope>NUCLEOTIDE SEQUENCE</scope>
    <source>
        <strain evidence="3">Ploen Becks lab</strain>
    </source>
</reference>
<comment type="caution">
    <text evidence="3">The sequence shown here is derived from an EMBL/GenBank/DDBJ whole genome shotgun (WGS) entry which is preliminary data.</text>
</comment>
<evidence type="ECO:0008006" key="5">
    <source>
        <dbReference type="Google" id="ProtNLM"/>
    </source>
</evidence>
<evidence type="ECO:0000256" key="1">
    <source>
        <dbReference type="SAM" id="MobiDB-lite"/>
    </source>
</evidence>
<feature type="signal peptide" evidence="2">
    <location>
        <begin position="1"/>
        <end position="21"/>
    </location>
</feature>
<dbReference type="Proteomes" id="UP000663879">
    <property type="component" value="Unassembled WGS sequence"/>
</dbReference>
<organism evidence="3 4">
    <name type="scientific">Brachionus calyciflorus</name>
    <dbReference type="NCBI Taxonomy" id="104777"/>
    <lineage>
        <taxon>Eukaryota</taxon>
        <taxon>Metazoa</taxon>
        <taxon>Spiralia</taxon>
        <taxon>Gnathifera</taxon>
        <taxon>Rotifera</taxon>
        <taxon>Eurotatoria</taxon>
        <taxon>Monogononta</taxon>
        <taxon>Pseudotrocha</taxon>
        <taxon>Ploima</taxon>
        <taxon>Brachionidae</taxon>
        <taxon>Brachionus</taxon>
    </lineage>
</organism>
<keyword evidence="2" id="KW-0732">Signal</keyword>
<dbReference type="InterPro" id="IPR026321">
    <property type="entry name" value="CC134"/>
</dbReference>
<feature type="region of interest" description="Disordered" evidence="1">
    <location>
        <begin position="193"/>
        <end position="228"/>
    </location>
</feature>
<feature type="compositionally biased region" description="Basic residues" evidence="1">
    <location>
        <begin position="209"/>
        <end position="218"/>
    </location>
</feature>
<name>A0A813TGR1_9BILA</name>
<dbReference type="Pfam" id="PF15002">
    <property type="entry name" value="ERK-JNK_inhib"/>
    <property type="match status" value="1"/>
</dbReference>
<dbReference type="OrthoDB" id="5854099at2759"/>
<proteinExistence type="predicted"/>
<feature type="chain" id="PRO_5032831856" description="Lipoprotein" evidence="2">
    <location>
        <begin position="22"/>
        <end position="228"/>
    </location>
</feature>
<protein>
    <recommendedName>
        <fullName evidence="5">Lipoprotein</fullName>
    </recommendedName>
</protein>
<gene>
    <name evidence="3" type="ORF">OXX778_LOCUS6823</name>
</gene>